<protein>
    <recommendedName>
        <fullName evidence="5">Peptidyl-tRNA hydrolase</fullName>
    </recommendedName>
</protein>
<dbReference type="AlphaFoldDB" id="A0A9P8QQE8"/>
<dbReference type="OrthoDB" id="1733656at2759"/>
<organism evidence="3 4">
    <name type="scientific">Trichoderma cornu-damae</name>
    <dbReference type="NCBI Taxonomy" id="654480"/>
    <lineage>
        <taxon>Eukaryota</taxon>
        <taxon>Fungi</taxon>
        <taxon>Dikarya</taxon>
        <taxon>Ascomycota</taxon>
        <taxon>Pezizomycotina</taxon>
        <taxon>Sordariomycetes</taxon>
        <taxon>Hypocreomycetidae</taxon>
        <taxon>Hypocreales</taxon>
        <taxon>Hypocreaceae</taxon>
        <taxon>Trichoderma</taxon>
    </lineage>
</organism>
<keyword evidence="1" id="KW-0472">Membrane</keyword>
<evidence type="ECO:0000313" key="4">
    <source>
        <dbReference type="Proteomes" id="UP000827724"/>
    </source>
</evidence>
<feature type="chain" id="PRO_5040401971" description="Peptidyl-tRNA hydrolase" evidence="2">
    <location>
        <begin position="19"/>
        <end position="251"/>
    </location>
</feature>
<name>A0A9P8QQE8_9HYPO</name>
<feature type="transmembrane region" description="Helical" evidence="1">
    <location>
        <begin position="214"/>
        <end position="234"/>
    </location>
</feature>
<evidence type="ECO:0000256" key="1">
    <source>
        <dbReference type="SAM" id="Phobius"/>
    </source>
</evidence>
<evidence type="ECO:0000313" key="3">
    <source>
        <dbReference type="EMBL" id="KAH6606722.1"/>
    </source>
</evidence>
<sequence length="251" mass="27767">MRFSAAALVAALPALSVAQENLLDQYVAQFQQILGKAGSYLPLPSKYDPAAAHQAKTGPMKLSVLTLDNWRETLYEPVAPGATTPEEWWVLISGRNKTCFGHCTQAEAAFNETAAKFAGLPKAPHMGVINCDDQPILCNAWSANVGNIWAFDMLPEPAAIDIYKKRLNLTAVTTEDIVKLHKAGNKQDFILLDSWFHPFNGKASELGLSVPFGYLLWVFNLLPNWMFMLIVSFASRSMMYVLETQSLNLLS</sequence>
<reference evidence="3" key="1">
    <citation type="submission" date="2021-08" db="EMBL/GenBank/DDBJ databases">
        <title>Chromosome-Level Trichoderma cornu-damae using Hi-C Data.</title>
        <authorList>
            <person name="Kim C.S."/>
        </authorList>
    </citation>
    <scope>NUCLEOTIDE SEQUENCE</scope>
    <source>
        <strain evidence="3">KA19-0412C</strain>
    </source>
</reference>
<feature type="signal peptide" evidence="2">
    <location>
        <begin position="1"/>
        <end position="18"/>
    </location>
</feature>
<comment type="caution">
    <text evidence="3">The sequence shown here is derived from an EMBL/GenBank/DDBJ whole genome shotgun (WGS) entry which is preliminary data.</text>
</comment>
<keyword evidence="4" id="KW-1185">Reference proteome</keyword>
<keyword evidence="1" id="KW-1133">Transmembrane helix</keyword>
<evidence type="ECO:0008006" key="5">
    <source>
        <dbReference type="Google" id="ProtNLM"/>
    </source>
</evidence>
<proteinExistence type="predicted"/>
<keyword evidence="1" id="KW-0812">Transmembrane</keyword>
<evidence type="ECO:0000256" key="2">
    <source>
        <dbReference type="SAM" id="SignalP"/>
    </source>
</evidence>
<dbReference type="EMBL" id="JAIWOZ010000004">
    <property type="protein sequence ID" value="KAH6606722.1"/>
    <property type="molecule type" value="Genomic_DNA"/>
</dbReference>
<accession>A0A9P8QQE8</accession>
<keyword evidence="2" id="KW-0732">Signal</keyword>
<gene>
    <name evidence="3" type="ORF">Trco_005875</name>
</gene>
<dbReference type="Proteomes" id="UP000827724">
    <property type="component" value="Unassembled WGS sequence"/>
</dbReference>